<evidence type="ECO:0000313" key="2">
    <source>
        <dbReference type="Proteomes" id="UP000006977"/>
    </source>
</evidence>
<comment type="caution">
    <text evidence="1">The sequence shown here is derived from an EMBL/GenBank/DDBJ whole genome shotgun (WGS) entry which is preliminary data.</text>
</comment>
<accession>J8DM89</accession>
<gene>
    <name evidence="1" type="ORF">IGC_02464</name>
</gene>
<sequence>MVMGNKAVMNNTIVMGNKAVMNNTIVMDYGFPAFAVLEMLVAALV</sequence>
<evidence type="ECO:0000313" key="1">
    <source>
        <dbReference type="EMBL" id="EJQ80452.1"/>
    </source>
</evidence>
<dbReference type="Proteomes" id="UP000006977">
    <property type="component" value="Unassembled WGS sequence"/>
</dbReference>
<proteinExistence type="predicted"/>
<dbReference type="HOGENOM" id="CLU_3195897_0_0_9"/>
<organism evidence="1 2">
    <name type="scientific">Bacillus cereus HuA4-10</name>
    <dbReference type="NCBI Taxonomy" id="1053206"/>
    <lineage>
        <taxon>Bacteria</taxon>
        <taxon>Bacillati</taxon>
        <taxon>Bacillota</taxon>
        <taxon>Bacilli</taxon>
        <taxon>Bacillales</taxon>
        <taxon>Bacillaceae</taxon>
        <taxon>Bacillus</taxon>
        <taxon>Bacillus cereus group</taxon>
    </lineage>
</organism>
<protein>
    <submittedName>
        <fullName evidence="1">Uncharacterized protein</fullName>
    </submittedName>
</protein>
<name>J8DM89_BACCE</name>
<dbReference type="EMBL" id="AHEA01000019">
    <property type="protein sequence ID" value="EJQ80452.1"/>
    <property type="molecule type" value="Genomic_DNA"/>
</dbReference>
<dbReference type="PATRIC" id="fig|1053206.3.peg.2512"/>
<reference evidence="1 2" key="1">
    <citation type="submission" date="2012-04" db="EMBL/GenBank/DDBJ databases">
        <title>The Genome Sequence of Bacillus cereus HuA4-10.</title>
        <authorList>
            <consortium name="The Broad Institute Genome Sequencing Platform"/>
            <consortium name="The Broad Institute Genome Sequencing Center for Infectious Disease"/>
            <person name="Feldgarden M."/>
            <person name="Van der Auwera G.A."/>
            <person name="Mahillon J."/>
            <person name="Duprez V."/>
            <person name="Timmery S."/>
            <person name="Mattelet C."/>
            <person name="Dierick K."/>
            <person name="Sun M."/>
            <person name="Yu Z."/>
            <person name="Zhu L."/>
            <person name="Hu X."/>
            <person name="Shank E.B."/>
            <person name="Swiecicka I."/>
            <person name="Hansen B.M."/>
            <person name="Andrup L."/>
            <person name="Young S.K."/>
            <person name="Zeng Q."/>
            <person name="Gargeya S."/>
            <person name="Fitzgerald M."/>
            <person name="Haas B."/>
            <person name="Abouelleil A."/>
            <person name="Alvarado L."/>
            <person name="Arachchi H.M."/>
            <person name="Berlin A."/>
            <person name="Chapman S.B."/>
            <person name="Goldberg J."/>
            <person name="Griggs A."/>
            <person name="Gujja S."/>
            <person name="Hansen M."/>
            <person name="Howarth C."/>
            <person name="Imamovic A."/>
            <person name="Larimer J."/>
            <person name="McCowen C."/>
            <person name="Montmayeur A."/>
            <person name="Murphy C."/>
            <person name="Neiman D."/>
            <person name="Pearson M."/>
            <person name="Priest M."/>
            <person name="Roberts A."/>
            <person name="Saif S."/>
            <person name="Shea T."/>
            <person name="Sisk P."/>
            <person name="Sykes S."/>
            <person name="Wortman J."/>
            <person name="Nusbaum C."/>
            <person name="Birren B."/>
        </authorList>
    </citation>
    <scope>NUCLEOTIDE SEQUENCE [LARGE SCALE GENOMIC DNA]</scope>
    <source>
        <strain evidence="1 2">HuA4-10</strain>
    </source>
</reference>
<dbReference type="AlphaFoldDB" id="J8DM89"/>